<evidence type="ECO:0000256" key="2">
    <source>
        <dbReference type="ARBA" id="ARBA00022525"/>
    </source>
</evidence>
<dbReference type="Pfam" id="PF02333">
    <property type="entry name" value="Phytase"/>
    <property type="match status" value="1"/>
</dbReference>
<dbReference type="Pfam" id="PF24517">
    <property type="entry name" value="CBM96"/>
    <property type="match status" value="1"/>
</dbReference>
<evidence type="ECO:0000313" key="6">
    <source>
        <dbReference type="Proteomes" id="UP000034664"/>
    </source>
</evidence>
<keyword evidence="3" id="KW-0732">Signal</keyword>
<comment type="subcellular location">
    <subcellularLocation>
        <location evidence="1">Secreted</location>
    </subcellularLocation>
</comment>
<keyword evidence="5" id="KW-0378">Hydrolase</keyword>
<dbReference type="AlphaFoldDB" id="A0A0G0W720"/>
<evidence type="ECO:0000313" key="5">
    <source>
        <dbReference type="EMBL" id="KKR71037.1"/>
    </source>
</evidence>
<gene>
    <name evidence="5" type="ORF">UU14_C0037G0006</name>
</gene>
<keyword evidence="2" id="KW-0964">Secreted</keyword>
<organism evidence="5 6">
    <name type="scientific">Candidatus Roizmanbacteria bacterium GW2011_GWB1_40_7</name>
    <dbReference type="NCBI Taxonomy" id="1618482"/>
    <lineage>
        <taxon>Bacteria</taxon>
        <taxon>Candidatus Roizmaniibacteriota</taxon>
    </lineage>
</organism>
<dbReference type="GO" id="GO:0005576">
    <property type="term" value="C:extracellular region"/>
    <property type="evidence" value="ECO:0007669"/>
    <property type="project" value="UniProtKB-SubCell"/>
</dbReference>
<dbReference type="PROSITE" id="PS51662">
    <property type="entry name" value="BP_PHYTASE"/>
    <property type="match status" value="1"/>
</dbReference>
<evidence type="ECO:0000259" key="4">
    <source>
        <dbReference type="PROSITE" id="PS51662"/>
    </source>
</evidence>
<feature type="domain" description="BPP" evidence="4">
    <location>
        <begin position="24"/>
        <end position="354"/>
    </location>
</feature>
<evidence type="ECO:0000256" key="1">
    <source>
        <dbReference type="ARBA" id="ARBA00004613"/>
    </source>
</evidence>
<evidence type="ECO:0000256" key="3">
    <source>
        <dbReference type="ARBA" id="ARBA00022729"/>
    </source>
</evidence>
<dbReference type="NCBIfam" id="NF033679">
    <property type="entry name" value="DNRLRE_dom"/>
    <property type="match status" value="1"/>
</dbReference>
<dbReference type="InterPro" id="IPR055372">
    <property type="entry name" value="CBM96"/>
</dbReference>
<accession>A0A0G0W720</accession>
<dbReference type="GO" id="GO:0016158">
    <property type="term" value="F:inositol hexakisphosphate 3-phosphatase activity"/>
    <property type="evidence" value="ECO:0007669"/>
    <property type="project" value="InterPro"/>
</dbReference>
<dbReference type="EMBL" id="LBZM01000037">
    <property type="protein sequence ID" value="KKR71037.1"/>
    <property type="molecule type" value="Genomic_DNA"/>
</dbReference>
<dbReference type="Gene3D" id="2.120.10.30">
    <property type="entry name" value="TolB, C-terminal domain"/>
    <property type="match status" value="1"/>
</dbReference>
<comment type="caution">
    <text evidence="5">The sequence shown here is derived from an EMBL/GenBank/DDBJ whole genome shotgun (WGS) entry which is preliminary data.</text>
</comment>
<name>A0A0G0W720_9BACT</name>
<reference evidence="5 6" key="1">
    <citation type="journal article" date="2015" name="Nature">
        <title>rRNA introns, odd ribosomes, and small enigmatic genomes across a large radiation of phyla.</title>
        <authorList>
            <person name="Brown C.T."/>
            <person name="Hug L.A."/>
            <person name="Thomas B.C."/>
            <person name="Sharon I."/>
            <person name="Castelle C.J."/>
            <person name="Singh A."/>
            <person name="Wilkins M.J."/>
            <person name="Williams K.H."/>
            <person name="Banfield J.F."/>
        </authorList>
    </citation>
    <scope>NUCLEOTIDE SEQUENCE [LARGE SCALE GENOMIC DNA]</scope>
</reference>
<dbReference type="InterPro" id="IPR003431">
    <property type="entry name" value="B-propeller_Phytase"/>
</dbReference>
<dbReference type="SUPFAM" id="SSF50956">
    <property type="entry name" value="Thermostable phytase (3-phytase)"/>
    <property type="match status" value="1"/>
</dbReference>
<dbReference type="InterPro" id="IPR011042">
    <property type="entry name" value="6-blade_b-propeller_TolB-like"/>
</dbReference>
<protein>
    <submittedName>
        <fullName evidence="5">3-phytase (Myo-inositol-hexaphosphate 3-phosphohydrolase)</fullName>
    </submittedName>
</protein>
<sequence>MKSRNILFLPLLGLFLTGVFVYYSPQDTNAQVAVYATRETTPVLNPPDSADDIAIWIHPTDSSLSTIIGTDKDGNLEVYDLSGAVLQRIPFKTNNVDLRYNFPLNGERVALVTGIDRTAHRIFAYKVNPETRLLEDVTSPQPYLTGLIGSAMYVSPVTGKYYIFTNYENVLRQYELSDNGSGQVAVNLVRTVTFGSFINLTEGVVVDDVYGKVYVSEELVAIWKLGAEPGDGENKVLVDKPLAAGGYFQPDIEGLTIYYKSDGTGYLIGSSQGNGTYTVYTRERNNEYAGTFTIADGIVDKVTGTDGIEVTNFPLGPDFPYGVFIAQDGRNKDGDVSLNQNFKLVPFEGIAGAVNLTMDTSWDPRLVGVGATPPPDGSPTPTPSPTPVTSVLTFTPTDDAYVNANNPNKNFGTVTTLQADASPAKNFYLKFNVSGVSGSQVLSAKLRLYNTNASDSGGDLMFVPDNNWVQSAINWNNAPSAGGSIISSLGKVAVNNWYEFDMTSLITGDGFYTVRVNSSSTNGAAYYAKEGTAELRPALVVTLAQ</sequence>
<proteinExistence type="predicted"/>
<dbReference type="Proteomes" id="UP000034664">
    <property type="component" value="Unassembled WGS sequence"/>
</dbReference>